<evidence type="ECO:0000256" key="3">
    <source>
        <dbReference type="ARBA" id="ARBA00022448"/>
    </source>
</evidence>
<evidence type="ECO:0000256" key="2">
    <source>
        <dbReference type="ARBA" id="ARBA00010199"/>
    </source>
</evidence>
<feature type="transmembrane region" description="Helical" evidence="7">
    <location>
        <begin position="313"/>
        <end position="334"/>
    </location>
</feature>
<dbReference type="PANTHER" id="PTHR11206">
    <property type="entry name" value="MULTIDRUG RESISTANCE PROTEIN"/>
    <property type="match status" value="1"/>
</dbReference>
<keyword evidence="4 7" id="KW-0812">Transmembrane</keyword>
<keyword evidence="5 7" id="KW-1133">Transmembrane helix</keyword>
<accession>A0AAP0MC47</accession>
<dbReference type="GO" id="GO:0015297">
    <property type="term" value="F:antiporter activity"/>
    <property type="evidence" value="ECO:0007669"/>
    <property type="project" value="InterPro"/>
</dbReference>
<evidence type="ECO:0000256" key="4">
    <source>
        <dbReference type="ARBA" id="ARBA00022692"/>
    </source>
</evidence>
<dbReference type="NCBIfam" id="TIGR00797">
    <property type="entry name" value="matE"/>
    <property type="match status" value="1"/>
</dbReference>
<dbReference type="Proteomes" id="UP001428341">
    <property type="component" value="Unassembled WGS sequence"/>
</dbReference>
<evidence type="ECO:0000313" key="8">
    <source>
        <dbReference type="EMBL" id="KAK9200050.1"/>
    </source>
</evidence>
<feature type="transmembrane region" description="Helical" evidence="7">
    <location>
        <begin position="236"/>
        <end position="253"/>
    </location>
</feature>
<dbReference type="EMBL" id="JBCGBO010000005">
    <property type="protein sequence ID" value="KAK9200050.1"/>
    <property type="molecule type" value="Genomic_DNA"/>
</dbReference>
<feature type="transmembrane region" description="Helical" evidence="7">
    <location>
        <begin position="134"/>
        <end position="152"/>
    </location>
</feature>
<comment type="subcellular location">
    <subcellularLocation>
        <location evidence="1">Membrane</location>
        <topology evidence="1">Multi-pass membrane protein</topology>
    </subcellularLocation>
</comment>
<evidence type="ECO:0000313" key="9">
    <source>
        <dbReference type="Proteomes" id="UP001428341"/>
    </source>
</evidence>
<keyword evidence="3" id="KW-0813">Transport</keyword>
<feature type="transmembrane region" description="Helical" evidence="7">
    <location>
        <begin position="354"/>
        <end position="374"/>
    </location>
</feature>
<protein>
    <recommendedName>
        <fullName evidence="7">Protein DETOXIFICATION</fullName>
    </recommendedName>
    <alternativeName>
        <fullName evidence="7">Multidrug and toxic compound extrusion protein</fullName>
    </alternativeName>
</protein>
<keyword evidence="6 7" id="KW-0472">Membrane</keyword>
<feature type="transmembrane region" description="Helical" evidence="7">
    <location>
        <begin position="416"/>
        <end position="438"/>
    </location>
</feature>
<dbReference type="GO" id="GO:0042910">
    <property type="term" value="F:xenobiotic transmembrane transporter activity"/>
    <property type="evidence" value="ECO:0007669"/>
    <property type="project" value="InterPro"/>
</dbReference>
<comment type="caution">
    <text evidence="8">The sequence shown here is derived from an EMBL/GenBank/DDBJ whole genome shotgun (WGS) entry which is preliminary data.</text>
</comment>
<feature type="transmembrane region" description="Helical" evidence="7">
    <location>
        <begin position="192"/>
        <end position="212"/>
    </location>
</feature>
<organism evidence="8 9">
    <name type="scientific">Citrus x changshan-huyou</name>
    <dbReference type="NCBI Taxonomy" id="2935761"/>
    <lineage>
        <taxon>Eukaryota</taxon>
        <taxon>Viridiplantae</taxon>
        <taxon>Streptophyta</taxon>
        <taxon>Embryophyta</taxon>
        <taxon>Tracheophyta</taxon>
        <taxon>Spermatophyta</taxon>
        <taxon>Magnoliopsida</taxon>
        <taxon>eudicotyledons</taxon>
        <taxon>Gunneridae</taxon>
        <taxon>Pentapetalae</taxon>
        <taxon>rosids</taxon>
        <taxon>malvids</taxon>
        <taxon>Sapindales</taxon>
        <taxon>Rutaceae</taxon>
        <taxon>Aurantioideae</taxon>
        <taxon>Citrus</taxon>
    </lineage>
</organism>
<feature type="transmembrane region" description="Helical" evidence="7">
    <location>
        <begin position="164"/>
        <end position="186"/>
    </location>
</feature>
<name>A0AAP0MC47_9ROSI</name>
<evidence type="ECO:0000256" key="1">
    <source>
        <dbReference type="ARBA" id="ARBA00004141"/>
    </source>
</evidence>
<reference evidence="8 9" key="1">
    <citation type="submission" date="2024-05" db="EMBL/GenBank/DDBJ databases">
        <title>Haplotype-resolved chromosome-level genome assembly of Huyou (Citrus changshanensis).</title>
        <authorList>
            <person name="Miao C."/>
            <person name="Chen W."/>
            <person name="Wu Y."/>
            <person name="Wang L."/>
            <person name="Zhao S."/>
            <person name="Grierson D."/>
            <person name="Xu C."/>
            <person name="Chen K."/>
        </authorList>
    </citation>
    <scope>NUCLEOTIDE SEQUENCE [LARGE SCALE GENOMIC DNA]</scope>
    <source>
        <strain evidence="8">01-14</strain>
        <tissue evidence="8">Leaf</tissue>
    </source>
</reference>
<dbReference type="AlphaFoldDB" id="A0AAP0MC47"/>
<comment type="similarity">
    <text evidence="2 7">Belongs to the multi antimicrobial extrusion (MATE) (TC 2.A.66.1) family.</text>
</comment>
<evidence type="ECO:0000256" key="7">
    <source>
        <dbReference type="RuleBase" id="RU004914"/>
    </source>
</evidence>
<proteinExistence type="inferred from homology"/>
<dbReference type="InterPro" id="IPR002528">
    <property type="entry name" value="MATE_fam"/>
</dbReference>
<feature type="transmembrane region" description="Helical" evidence="7">
    <location>
        <begin position="89"/>
        <end position="114"/>
    </location>
</feature>
<dbReference type="InterPro" id="IPR045069">
    <property type="entry name" value="MATE_euk"/>
</dbReference>
<sequence>MGSKWVVSLKEIKKVSSIAAPMVAVTVLQYLLQVVSVIMVGHLDELSLSGASIATSFTSVTGFSLLFGMASALETLCGQAYGAEQFQKLGIYTHCSIISLIIVCFPISLLWIFTDKLLILVGQDPSISRVAKKYAIFLIPNLFSYAVLQSFIRFFQVQSLILPMLYSSVLTLCFHIPLCWALVFKIKLGSNGAALAVGLSYWFNVLLLGFYIKCSSECEKTRASFSIDVFSSIKEFIRFAVPSAVMVCFEWWSYEVLILLSGLLPNPKLEASVFSLCFTITYLHYFIPYGFGSTVSTRVSNELGAGNPKAAKMAVCAIIILAAAEMVTVSIVLLFCRHILGYALSSSEDIVHRLADMVPFICLSIIMDSLQAVLSGVARGSGWQKIGAFVNLGAYYLVGIPIAAVLAFVFHLKGKGLLIGLATGSFVQAALLALKIVFTDWGKQASKARERIFEGDSQQRQSQEIDS</sequence>
<feature type="transmembrane region" description="Helical" evidence="7">
    <location>
        <begin position="273"/>
        <end position="292"/>
    </location>
</feature>
<keyword evidence="9" id="KW-1185">Reference proteome</keyword>
<dbReference type="Pfam" id="PF01554">
    <property type="entry name" value="MatE"/>
    <property type="match status" value="2"/>
</dbReference>
<dbReference type="GO" id="GO:1990961">
    <property type="term" value="P:xenobiotic detoxification by transmembrane export across the plasma membrane"/>
    <property type="evidence" value="ECO:0007669"/>
    <property type="project" value="InterPro"/>
</dbReference>
<dbReference type="GO" id="GO:0016020">
    <property type="term" value="C:membrane"/>
    <property type="evidence" value="ECO:0007669"/>
    <property type="project" value="UniProtKB-SubCell"/>
</dbReference>
<evidence type="ECO:0000256" key="5">
    <source>
        <dbReference type="ARBA" id="ARBA00022989"/>
    </source>
</evidence>
<feature type="transmembrane region" description="Helical" evidence="7">
    <location>
        <begin position="20"/>
        <end position="41"/>
    </location>
</feature>
<dbReference type="CDD" id="cd13132">
    <property type="entry name" value="MATE_eukaryotic"/>
    <property type="match status" value="1"/>
</dbReference>
<gene>
    <name evidence="8" type="ORF">WN944_015245</name>
</gene>
<evidence type="ECO:0000256" key="6">
    <source>
        <dbReference type="ARBA" id="ARBA00023136"/>
    </source>
</evidence>
<feature type="transmembrane region" description="Helical" evidence="7">
    <location>
        <begin position="386"/>
        <end position="410"/>
    </location>
</feature>
<feature type="transmembrane region" description="Helical" evidence="7">
    <location>
        <begin position="53"/>
        <end position="77"/>
    </location>
</feature>